<dbReference type="InterPro" id="IPR029787">
    <property type="entry name" value="Nucleotide_cyclase"/>
</dbReference>
<dbReference type="EMBL" id="BAABFO010000005">
    <property type="protein sequence ID" value="GAA4328503.1"/>
    <property type="molecule type" value="Genomic_DNA"/>
</dbReference>
<dbReference type="SMART" id="SM00267">
    <property type="entry name" value="GGDEF"/>
    <property type="match status" value="1"/>
</dbReference>
<evidence type="ECO:0000259" key="3">
    <source>
        <dbReference type="PROSITE" id="PS50887"/>
    </source>
</evidence>
<comment type="catalytic activity">
    <reaction evidence="2">
        <text>2 GTP = 3',3'-c-di-GMP + 2 diphosphate</text>
        <dbReference type="Rhea" id="RHEA:24898"/>
        <dbReference type="ChEBI" id="CHEBI:33019"/>
        <dbReference type="ChEBI" id="CHEBI:37565"/>
        <dbReference type="ChEBI" id="CHEBI:58805"/>
        <dbReference type="EC" id="2.7.7.65"/>
    </reaction>
</comment>
<comment type="caution">
    <text evidence="4">The sequence shown here is derived from an EMBL/GenBank/DDBJ whole genome shotgun (WGS) entry which is preliminary data.</text>
</comment>
<dbReference type="PROSITE" id="PS50887">
    <property type="entry name" value="GGDEF"/>
    <property type="match status" value="1"/>
</dbReference>
<evidence type="ECO:0000313" key="4">
    <source>
        <dbReference type="EMBL" id="GAA4328503.1"/>
    </source>
</evidence>
<dbReference type="EC" id="2.7.7.65" evidence="1"/>
<dbReference type="Gene3D" id="3.30.70.270">
    <property type="match status" value="1"/>
</dbReference>
<dbReference type="RefSeq" id="WP_345247782.1">
    <property type="nucleotide sequence ID" value="NZ_BAABFO010000005.1"/>
</dbReference>
<name>A0ABP8GQH3_9BURK</name>
<organism evidence="4 5">
    <name type="scientific">Pigmentiphaga soli</name>
    <dbReference type="NCBI Taxonomy" id="1007095"/>
    <lineage>
        <taxon>Bacteria</taxon>
        <taxon>Pseudomonadati</taxon>
        <taxon>Pseudomonadota</taxon>
        <taxon>Betaproteobacteria</taxon>
        <taxon>Burkholderiales</taxon>
        <taxon>Alcaligenaceae</taxon>
        <taxon>Pigmentiphaga</taxon>
    </lineage>
</organism>
<reference evidence="5" key="1">
    <citation type="journal article" date="2019" name="Int. J. Syst. Evol. Microbiol.">
        <title>The Global Catalogue of Microorganisms (GCM) 10K type strain sequencing project: providing services to taxonomists for standard genome sequencing and annotation.</title>
        <authorList>
            <consortium name="The Broad Institute Genomics Platform"/>
            <consortium name="The Broad Institute Genome Sequencing Center for Infectious Disease"/>
            <person name="Wu L."/>
            <person name="Ma J."/>
        </authorList>
    </citation>
    <scope>NUCLEOTIDE SEQUENCE [LARGE SCALE GENOMIC DNA]</scope>
    <source>
        <strain evidence="5">JCM 17666</strain>
    </source>
</reference>
<dbReference type="NCBIfam" id="TIGR00254">
    <property type="entry name" value="GGDEF"/>
    <property type="match status" value="1"/>
</dbReference>
<feature type="domain" description="GGDEF" evidence="3">
    <location>
        <begin position="131"/>
        <end position="263"/>
    </location>
</feature>
<proteinExistence type="predicted"/>
<evidence type="ECO:0000256" key="2">
    <source>
        <dbReference type="ARBA" id="ARBA00034247"/>
    </source>
</evidence>
<accession>A0ABP8GQH3</accession>
<dbReference type="InterPro" id="IPR050469">
    <property type="entry name" value="Diguanylate_Cyclase"/>
</dbReference>
<sequence length="268" mass="29921">MSRDQRTLAREIGQLLADPAHADNPLRPALAQLWQAHEAQQMRLERVTHLSDAYQMLARDRENALGERFTKHMRRLEKLARISDRYQQMMQDMNLALNEASHRDVLTGLGNRRLLIERLKQETVRAARTGQPYSLAMLDVDNFKQVNDTYGHEMGDQVLIEIGTAVQMELRESDLGGRWGGEEFLLILPATSGPAAMQVAERVRTSIHNLVVRSGTQAVPVSASIGVSTHSAGEDFSHTVSRADAALLEAKRSGRDRVVYADDDTQGA</sequence>
<dbReference type="Pfam" id="PF00990">
    <property type="entry name" value="GGDEF"/>
    <property type="match status" value="1"/>
</dbReference>
<evidence type="ECO:0000256" key="1">
    <source>
        <dbReference type="ARBA" id="ARBA00012528"/>
    </source>
</evidence>
<dbReference type="PANTHER" id="PTHR45138">
    <property type="entry name" value="REGULATORY COMPONENTS OF SENSORY TRANSDUCTION SYSTEM"/>
    <property type="match status" value="1"/>
</dbReference>
<dbReference type="CDD" id="cd01949">
    <property type="entry name" value="GGDEF"/>
    <property type="match status" value="1"/>
</dbReference>
<dbReference type="Proteomes" id="UP001501671">
    <property type="component" value="Unassembled WGS sequence"/>
</dbReference>
<dbReference type="InterPro" id="IPR043128">
    <property type="entry name" value="Rev_trsase/Diguanyl_cyclase"/>
</dbReference>
<keyword evidence="5" id="KW-1185">Reference proteome</keyword>
<dbReference type="NCBIfam" id="NF038266">
    <property type="entry name" value="diguan_SiaD"/>
    <property type="match status" value="1"/>
</dbReference>
<dbReference type="InterPro" id="IPR000160">
    <property type="entry name" value="GGDEF_dom"/>
</dbReference>
<protein>
    <recommendedName>
        <fullName evidence="1">diguanylate cyclase</fullName>
        <ecNumber evidence="1">2.7.7.65</ecNumber>
    </recommendedName>
</protein>
<dbReference type="PANTHER" id="PTHR45138:SF9">
    <property type="entry name" value="DIGUANYLATE CYCLASE DGCM-RELATED"/>
    <property type="match status" value="1"/>
</dbReference>
<evidence type="ECO:0000313" key="5">
    <source>
        <dbReference type="Proteomes" id="UP001501671"/>
    </source>
</evidence>
<dbReference type="SUPFAM" id="SSF55073">
    <property type="entry name" value="Nucleotide cyclase"/>
    <property type="match status" value="1"/>
</dbReference>
<gene>
    <name evidence="4" type="primary">siaD</name>
    <name evidence="4" type="ORF">GCM10023144_14370</name>
</gene>